<gene>
    <name evidence="1" type="ORF">QFC21_002494</name>
</gene>
<accession>A0ACC2VUR0</accession>
<sequence>MDGPLNHDGASVFALDESGNATRPLPTGFDALRELQLSLGALRLHYELLLDYVHEWEKPDQPRRRGWTQAEANSYWLNRSLGDPTVDPTIFSQNDAERASASHPLHISKYCTDLQAKIQRNPQVNPVALVYVRGQLELVLQYLIKPATPDPASSRLSLETTAYDQPSGPDASGQPASEASQAGNITTSSTAELCFAAFPNTPPSDVFSQTGTYEPTLRGGPHRHPNDVSEDYATSLPPGPYGGSFCSTAVDAAALSGNVTSYRDTI</sequence>
<name>A0ACC2VUR0_9TREE</name>
<evidence type="ECO:0000313" key="2">
    <source>
        <dbReference type="Proteomes" id="UP001227268"/>
    </source>
</evidence>
<reference evidence="1" key="1">
    <citation type="submission" date="2023-04" db="EMBL/GenBank/DDBJ databases">
        <title>Draft Genome sequencing of Naganishia species isolated from polar environments using Oxford Nanopore Technology.</title>
        <authorList>
            <person name="Leo P."/>
            <person name="Venkateswaran K."/>
        </authorList>
    </citation>
    <scope>NUCLEOTIDE SEQUENCE</scope>
    <source>
        <strain evidence="1">MNA-CCFEE 5423</strain>
    </source>
</reference>
<keyword evidence="2" id="KW-1185">Reference proteome</keyword>
<dbReference type="Proteomes" id="UP001227268">
    <property type="component" value="Unassembled WGS sequence"/>
</dbReference>
<dbReference type="EMBL" id="JASBWT010000007">
    <property type="protein sequence ID" value="KAJ9103072.1"/>
    <property type="molecule type" value="Genomic_DNA"/>
</dbReference>
<comment type="caution">
    <text evidence="1">The sequence shown here is derived from an EMBL/GenBank/DDBJ whole genome shotgun (WGS) entry which is preliminary data.</text>
</comment>
<organism evidence="1 2">
    <name type="scientific">Naganishia friedmannii</name>
    <dbReference type="NCBI Taxonomy" id="89922"/>
    <lineage>
        <taxon>Eukaryota</taxon>
        <taxon>Fungi</taxon>
        <taxon>Dikarya</taxon>
        <taxon>Basidiomycota</taxon>
        <taxon>Agaricomycotina</taxon>
        <taxon>Tremellomycetes</taxon>
        <taxon>Filobasidiales</taxon>
        <taxon>Filobasidiaceae</taxon>
        <taxon>Naganishia</taxon>
    </lineage>
</organism>
<proteinExistence type="predicted"/>
<evidence type="ECO:0000313" key="1">
    <source>
        <dbReference type="EMBL" id="KAJ9103072.1"/>
    </source>
</evidence>
<protein>
    <submittedName>
        <fullName evidence="1">Uncharacterized protein</fullName>
    </submittedName>
</protein>